<dbReference type="RefSeq" id="WP_097073066.1">
    <property type="nucleotide sequence ID" value="NZ_OBMQ01000004.1"/>
</dbReference>
<keyword evidence="2" id="KW-0175">Coiled coil</keyword>
<evidence type="ECO:0000256" key="1">
    <source>
        <dbReference type="ARBA" id="ARBA00022801"/>
    </source>
</evidence>
<evidence type="ECO:0000313" key="5">
    <source>
        <dbReference type="EMBL" id="SOC05740.1"/>
    </source>
</evidence>
<dbReference type="Gene3D" id="3.40.630.40">
    <property type="entry name" value="Zn-dependent exopeptidases"/>
    <property type="match status" value="1"/>
</dbReference>
<feature type="domain" description="MurNAc-LAA" evidence="4">
    <location>
        <begin position="66"/>
        <end position="179"/>
    </location>
</feature>
<dbReference type="InterPro" id="IPR002508">
    <property type="entry name" value="MurNAc-LAA_cat"/>
</dbReference>
<dbReference type="OrthoDB" id="9763643at2"/>
<dbReference type="GO" id="GO:0008745">
    <property type="term" value="F:N-acetylmuramoyl-L-alanine amidase activity"/>
    <property type="evidence" value="ECO:0007669"/>
    <property type="project" value="InterPro"/>
</dbReference>
<dbReference type="GO" id="GO:0009253">
    <property type="term" value="P:peptidoglycan catabolic process"/>
    <property type="evidence" value="ECO:0007669"/>
    <property type="project" value="InterPro"/>
</dbReference>
<proteinExistence type="predicted"/>
<evidence type="ECO:0000259" key="4">
    <source>
        <dbReference type="SMART" id="SM00646"/>
    </source>
</evidence>
<dbReference type="Pfam" id="PF01520">
    <property type="entry name" value="Amidase_3"/>
    <property type="match status" value="1"/>
</dbReference>
<evidence type="ECO:0000256" key="2">
    <source>
        <dbReference type="SAM" id="Coils"/>
    </source>
</evidence>
<gene>
    <name evidence="5" type="ORF">SAMN05880501_104105</name>
</gene>
<feature type="coiled-coil region" evidence="2">
    <location>
        <begin position="198"/>
        <end position="225"/>
    </location>
</feature>
<accession>A0A285SDL2</accession>
<dbReference type="EMBL" id="OBMQ01000004">
    <property type="protein sequence ID" value="SOC05740.1"/>
    <property type="molecule type" value="Genomic_DNA"/>
</dbReference>
<keyword evidence="1" id="KW-0378">Hydrolase</keyword>
<protein>
    <submittedName>
        <fullName evidence="5">N-acetylmuramoyl-L-alanine amidase</fullName>
    </submittedName>
</protein>
<keyword evidence="6" id="KW-1185">Reference proteome</keyword>
<dbReference type="Proteomes" id="UP000219636">
    <property type="component" value="Unassembled WGS sequence"/>
</dbReference>
<dbReference type="InterPro" id="IPR050695">
    <property type="entry name" value="N-acetylmuramoyl_amidase_3"/>
</dbReference>
<reference evidence="6" key="1">
    <citation type="submission" date="2017-08" db="EMBL/GenBank/DDBJ databases">
        <authorList>
            <person name="Varghese N."/>
            <person name="Submissions S."/>
        </authorList>
    </citation>
    <scope>NUCLEOTIDE SEQUENCE [LARGE SCALE GENOMIC DNA]</scope>
    <source>
        <strain evidence="6">JC22</strain>
    </source>
</reference>
<evidence type="ECO:0000313" key="6">
    <source>
        <dbReference type="Proteomes" id="UP000219636"/>
    </source>
</evidence>
<name>A0A285SDL2_9BACL</name>
<feature type="region of interest" description="Disordered" evidence="3">
    <location>
        <begin position="1"/>
        <end position="23"/>
    </location>
</feature>
<dbReference type="SMART" id="SM00646">
    <property type="entry name" value="Ami_3"/>
    <property type="match status" value="1"/>
</dbReference>
<dbReference type="SUPFAM" id="SSF53187">
    <property type="entry name" value="Zn-dependent exopeptidases"/>
    <property type="match status" value="1"/>
</dbReference>
<evidence type="ECO:0000256" key="3">
    <source>
        <dbReference type="SAM" id="MobiDB-lite"/>
    </source>
</evidence>
<organism evidence="5 6">
    <name type="scientific">Ureibacillus xyleni</name>
    <dbReference type="NCBI Taxonomy" id="614648"/>
    <lineage>
        <taxon>Bacteria</taxon>
        <taxon>Bacillati</taxon>
        <taxon>Bacillota</taxon>
        <taxon>Bacilli</taxon>
        <taxon>Bacillales</taxon>
        <taxon>Caryophanaceae</taxon>
        <taxon>Ureibacillus</taxon>
    </lineage>
</organism>
<dbReference type="GO" id="GO:0030288">
    <property type="term" value="C:outer membrane-bounded periplasmic space"/>
    <property type="evidence" value="ECO:0007669"/>
    <property type="project" value="TreeGrafter"/>
</dbReference>
<dbReference type="CDD" id="cd02696">
    <property type="entry name" value="MurNAc-LAA"/>
    <property type="match status" value="1"/>
</dbReference>
<dbReference type="AlphaFoldDB" id="A0A285SDL2"/>
<dbReference type="PANTHER" id="PTHR30404:SF0">
    <property type="entry name" value="N-ACETYLMURAMOYL-L-ALANINE AMIDASE AMIC"/>
    <property type="match status" value="1"/>
</dbReference>
<dbReference type="PANTHER" id="PTHR30404">
    <property type="entry name" value="N-ACETYLMURAMOYL-L-ALANINE AMIDASE"/>
    <property type="match status" value="1"/>
</dbReference>
<sequence>MVKIGYDAGHGMNTPGKRTPDGEREWSFNHQVVRAFEDELSQYRGVELRRFDDPTGKRDVPLLERTNGANQWGADYYLSFHHNALGSKWGSHTGVETFIYSSPKPGSLALANAVHPAVVLAYGLRNRGIKRANLHIVRETTMPAVLIEGGFMDSTIDIKKLRDKQVLESAGRGIAQALAKYIGLTKTTNEGELTMAQYEELKKLIEEQARRIATLETMVGLYEREALETHAEAWEWATKERLMNGKYPNRALTREQFASIEYNKAKKQ</sequence>